<keyword evidence="5" id="KW-0223">Dioxygenase</keyword>
<evidence type="ECO:0000256" key="7">
    <source>
        <dbReference type="ARBA" id="ARBA00023004"/>
    </source>
</evidence>
<evidence type="ECO:0000256" key="3">
    <source>
        <dbReference type="ARBA" id="ARBA00022723"/>
    </source>
</evidence>
<dbReference type="FunFam" id="1.20.58.480:FF:000003">
    <property type="entry name" value="Indoleamine 2,3-dioxygenase 1"/>
    <property type="match status" value="1"/>
</dbReference>
<feature type="binding site" description="proximal binding residue" evidence="9">
    <location>
        <position position="488"/>
    </location>
    <ligand>
        <name>heme b</name>
        <dbReference type="ChEBI" id="CHEBI:60344"/>
    </ligand>
    <ligandPart>
        <name>Fe</name>
        <dbReference type="ChEBI" id="CHEBI:18248"/>
    </ligandPart>
</feature>
<name>A0A8B9UUU3_9AVES</name>
<dbReference type="GO" id="GO:0046872">
    <property type="term" value="F:metal ion binding"/>
    <property type="evidence" value="ECO:0007669"/>
    <property type="project" value="UniProtKB-KW"/>
</dbReference>
<accession>A0A8B9UUU3</accession>
<evidence type="ECO:0000256" key="2">
    <source>
        <dbReference type="ARBA" id="ARBA00022617"/>
    </source>
</evidence>
<evidence type="ECO:0000256" key="1">
    <source>
        <dbReference type="ARBA" id="ARBA00007119"/>
    </source>
</evidence>
<dbReference type="Gene3D" id="1.20.58.480">
    <property type="match status" value="1"/>
</dbReference>
<sequence>MEHTLLLRGQGARSPCAGGSPAGCRPCREPWAEPPALLRRSQAGGAACSPRLQQGAFPEPAPEVDADEDGARRLLHDIGLSATFNRVCSTPLATGGRGLTCPPRTRFVARARCAGSAHTRRGAVGASTEPQRVPVPRPAPGMEAGDGKEETPLSSALSRFQLSEDYGFLLPNPLTELPAPYGPWMEIAHELPQLIASHRLRSRVHQMPQLSTRHLRGREELYLAHLVLSFITMGYLWQEGEEGTVKVLPRHLAVPFWEVSQALGLPPILSHADFVLANWRRKDPSGPLEIENLDPIISLPGGESLRGFILVTFLVEKAAVPGIKAIPQAIRAIRQLDKETLHQALQGLATAIGAMGKALQRMHDYVDPAVFYAVIRIFLSGWKDNPAMPDGLVYEGVSEEPMAFSGGSAAQSTVLHAFDELLGIRHSQESTAFLHRMRDYMPPPHRAFIEEIGRAPSLKQHVLCSGDARLRAAFNRCITALADFRSCHIAIVTKYIAVAKAKAGRAEVGGWAGRPPAALEAKGTGGSHIFSFLKSVRDTTRDGLISA</sequence>
<evidence type="ECO:0000256" key="6">
    <source>
        <dbReference type="ARBA" id="ARBA00023002"/>
    </source>
</evidence>
<keyword evidence="12" id="KW-1185">Reference proteome</keyword>
<reference evidence="11" key="2">
    <citation type="submission" date="2025-09" db="UniProtKB">
        <authorList>
            <consortium name="Ensembl"/>
        </authorList>
    </citation>
    <scope>IDENTIFICATION</scope>
</reference>
<keyword evidence="2 9" id="KW-0349">Heme</keyword>
<organism evidence="11 12">
    <name type="scientific">Anas zonorhyncha</name>
    <name type="common">Eastern spot-billed duck</name>
    <dbReference type="NCBI Taxonomy" id="75864"/>
    <lineage>
        <taxon>Eukaryota</taxon>
        <taxon>Metazoa</taxon>
        <taxon>Chordata</taxon>
        <taxon>Craniata</taxon>
        <taxon>Vertebrata</taxon>
        <taxon>Euteleostomi</taxon>
        <taxon>Archelosauria</taxon>
        <taxon>Archosauria</taxon>
        <taxon>Dinosauria</taxon>
        <taxon>Saurischia</taxon>
        <taxon>Theropoda</taxon>
        <taxon>Coelurosauria</taxon>
        <taxon>Aves</taxon>
        <taxon>Neognathae</taxon>
        <taxon>Galloanserae</taxon>
        <taxon>Anseriformes</taxon>
        <taxon>Anatidae</taxon>
        <taxon>Anatinae</taxon>
        <taxon>Anas</taxon>
    </lineage>
</organism>
<feature type="region of interest" description="Disordered" evidence="10">
    <location>
        <begin position="118"/>
        <end position="155"/>
    </location>
</feature>
<evidence type="ECO:0000313" key="12">
    <source>
        <dbReference type="Proteomes" id="UP000694549"/>
    </source>
</evidence>
<evidence type="ECO:0008006" key="13">
    <source>
        <dbReference type="Google" id="ProtNLM"/>
    </source>
</evidence>
<dbReference type="InterPro" id="IPR037217">
    <property type="entry name" value="Trp/Indoleamine_2_3_dOase-like"/>
</dbReference>
<dbReference type="GO" id="GO:0005737">
    <property type="term" value="C:cytoplasm"/>
    <property type="evidence" value="ECO:0007669"/>
    <property type="project" value="TreeGrafter"/>
</dbReference>
<comment type="similarity">
    <text evidence="1">Belongs to the indoleamine 2,3-dioxygenase family.</text>
</comment>
<evidence type="ECO:0000256" key="4">
    <source>
        <dbReference type="ARBA" id="ARBA00022859"/>
    </source>
</evidence>
<dbReference type="GO" id="GO:0019441">
    <property type="term" value="P:L-tryptophan catabolic process to kynurenine"/>
    <property type="evidence" value="ECO:0007669"/>
    <property type="project" value="InterPro"/>
</dbReference>
<keyword evidence="4" id="KW-0391">Immunity</keyword>
<evidence type="ECO:0000256" key="10">
    <source>
        <dbReference type="SAM" id="MobiDB-lite"/>
    </source>
</evidence>
<dbReference type="Proteomes" id="UP000694549">
    <property type="component" value="Unplaced"/>
</dbReference>
<dbReference type="GO" id="GO:0020037">
    <property type="term" value="F:heme binding"/>
    <property type="evidence" value="ECO:0007669"/>
    <property type="project" value="InterPro"/>
</dbReference>
<dbReference type="PANTHER" id="PTHR28657:SF4">
    <property type="entry name" value="INDOLEAMINE 2,3-DIOXYGENASE 2"/>
    <property type="match status" value="1"/>
</dbReference>
<feature type="region of interest" description="Disordered" evidence="10">
    <location>
        <begin position="1"/>
        <end position="66"/>
    </location>
</feature>
<evidence type="ECO:0000256" key="8">
    <source>
        <dbReference type="ARBA" id="ARBA00023079"/>
    </source>
</evidence>
<dbReference type="GO" id="GO:0033754">
    <property type="term" value="F:indoleamine 2,3-dioxygenase activity"/>
    <property type="evidence" value="ECO:0007669"/>
    <property type="project" value="TreeGrafter"/>
</dbReference>
<proteinExistence type="inferred from homology"/>
<dbReference type="SUPFAM" id="SSF140959">
    <property type="entry name" value="Indolic compounds 2,3-dioxygenase-like"/>
    <property type="match status" value="1"/>
</dbReference>
<dbReference type="GO" id="GO:0004833">
    <property type="term" value="F:L-tryptophan 2,3-dioxygenase activity"/>
    <property type="evidence" value="ECO:0007669"/>
    <property type="project" value="TreeGrafter"/>
</dbReference>
<evidence type="ECO:0000313" key="11">
    <source>
        <dbReference type="Ensembl" id="ENSAZOP00000012490.1"/>
    </source>
</evidence>
<keyword evidence="8" id="KW-0823">Tryptophan catabolism</keyword>
<reference evidence="11" key="1">
    <citation type="submission" date="2025-08" db="UniProtKB">
        <authorList>
            <consortium name="Ensembl"/>
        </authorList>
    </citation>
    <scope>IDENTIFICATION</scope>
</reference>
<protein>
    <recommendedName>
        <fullName evidence="13">Indoleamine 2,3-dioxygenase 2</fullName>
    </recommendedName>
</protein>
<dbReference type="GO" id="GO:0034354">
    <property type="term" value="P:'de novo' NAD+ biosynthetic process from L-tryptophan"/>
    <property type="evidence" value="ECO:0007669"/>
    <property type="project" value="TreeGrafter"/>
</dbReference>
<dbReference type="InterPro" id="IPR000898">
    <property type="entry name" value="Indolamine_dOase"/>
</dbReference>
<evidence type="ECO:0000256" key="9">
    <source>
        <dbReference type="PIRSR" id="PIRSR600898-1"/>
    </source>
</evidence>
<dbReference type="Pfam" id="PF01231">
    <property type="entry name" value="IDO"/>
    <property type="match status" value="1"/>
</dbReference>
<evidence type="ECO:0000256" key="5">
    <source>
        <dbReference type="ARBA" id="ARBA00022964"/>
    </source>
</evidence>
<dbReference type="PANTHER" id="PTHR28657">
    <property type="entry name" value="INDOLEAMINE 2,3-DIOXYGENASE"/>
    <property type="match status" value="1"/>
</dbReference>
<keyword evidence="3 9" id="KW-0479">Metal-binding</keyword>
<keyword evidence="6" id="KW-0560">Oxidoreductase</keyword>
<dbReference type="Ensembl" id="ENSAZOT00000013359.1">
    <property type="protein sequence ID" value="ENSAZOP00000012490.1"/>
    <property type="gene ID" value="ENSAZOG00000007993.1"/>
</dbReference>
<keyword evidence="7 9" id="KW-0408">Iron</keyword>
<dbReference type="GO" id="GO:0002376">
    <property type="term" value="P:immune system process"/>
    <property type="evidence" value="ECO:0007669"/>
    <property type="project" value="UniProtKB-KW"/>
</dbReference>
<dbReference type="AlphaFoldDB" id="A0A8B9UUU3"/>